<dbReference type="AlphaFoldDB" id="A0AAV4ZXN5"/>
<sequence length="74" mass="8335">MSNPEIVVLELASELAEMRLQLAEAQDQCIEMAVDAGHLLAEIRDLRRDLAATRRERDGYLERLRTRGGIRSAA</sequence>
<protein>
    <submittedName>
        <fullName evidence="2">Uncharacterized protein</fullName>
    </submittedName>
</protein>
<dbReference type="RefSeq" id="WP_238232024.1">
    <property type="nucleotide sequence ID" value="NZ_BPQO01000045.1"/>
</dbReference>
<evidence type="ECO:0000256" key="1">
    <source>
        <dbReference type="SAM" id="Coils"/>
    </source>
</evidence>
<accession>A0AAV4ZXN5</accession>
<evidence type="ECO:0000313" key="2">
    <source>
        <dbReference type="EMBL" id="GJD92459.1"/>
    </source>
</evidence>
<dbReference type="Proteomes" id="UP001055247">
    <property type="component" value="Unassembled WGS sequence"/>
</dbReference>
<evidence type="ECO:0000313" key="3">
    <source>
        <dbReference type="Proteomes" id="UP001055247"/>
    </source>
</evidence>
<proteinExistence type="predicted"/>
<gene>
    <name evidence="2" type="ORF">BHAOGJBA_6013</name>
</gene>
<organism evidence="2 3">
    <name type="scientific">Methylobacterium hispanicum</name>
    <dbReference type="NCBI Taxonomy" id="270350"/>
    <lineage>
        <taxon>Bacteria</taxon>
        <taxon>Pseudomonadati</taxon>
        <taxon>Pseudomonadota</taxon>
        <taxon>Alphaproteobacteria</taxon>
        <taxon>Hyphomicrobiales</taxon>
        <taxon>Methylobacteriaceae</taxon>
        <taxon>Methylobacterium</taxon>
    </lineage>
</organism>
<reference evidence="2" key="1">
    <citation type="journal article" date="2016" name="Front. Microbiol.">
        <title>Genome Sequence of the Piezophilic, Mesophilic Sulfate-Reducing Bacterium Desulfovibrio indicus J2T.</title>
        <authorList>
            <person name="Cao J."/>
            <person name="Maignien L."/>
            <person name="Shao Z."/>
            <person name="Alain K."/>
            <person name="Jebbar M."/>
        </authorList>
    </citation>
    <scope>NUCLEOTIDE SEQUENCE</scope>
    <source>
        <strain evidence="2">DSM 16372</strain>
    </source>
</reference>
<comment type="caution">
    <text evidence="2">The sequence shown here is derived from an EMBL/GenBank/DDBJ whole genome shotgun (WGS) entry which is preliminary data.</text>
</comment>
<feature type="coiled-coil region" evidence="1">
    <location>
        <begin position="8"/>
        <end position="63"/>
    </location>
</feature>
<reference evidence="2" key="2">
    <citation type="submission" date="2021-08" db="EMBL/GenBank/DDBJ databases">
        <authorList>
            <person name="Tani A."/>
            <person name="Ola A."/>
            <person name="Ogura Y."/>
            <person name="Katsura K."/>
            <person name="Hayashi T."/>
        </authorList>
    </citation>
    <scope>NUCLEOTIDE SEQUENCE</scope>
    <source>
        <strain evidence="2">DSM 16372</strain>
    </source>
</reference>
<keyword evidence="3" id="KW-1185">Reference proteome</keyword>
<name>A0AAV4ZXN5_9HYPH</name>
<dbReference type="EMBL" id="BPQO01000045">
    <property type="protein sequence ID" value="GJD92459.1"/>
    <property type="molecule type" value="Genomic_DNA"/>
</dbReference>
<keyword evidence="1" id="KW-0175">Coiled coil</keyword>